<dbReference type="RefSeq" id="WP_096463526.1">
    <property type="nucleotide sequence ID" value="NZ_AP017312.1"/>
</dbReference>
<evidence type="ECO:0000259" key="7">
    <source>
        <dbReference type="Pfam" id="PF00361"/>
    </source>
</evidence>
<dbReference type="GO" id="GO:0015990">
    <property type="term" value="P:electron transport coupled proton transport"/>
    <property type="evidence" value="ECO:0007669"/>
    <property type="project" value="TreeGrafter"/>
</dbReference>
<feature type="domain" description="NADH:quinone oxidoreductase/Mrp antiporter transmembrane" evidence="7">
    <location>
        <begin position="136"/>
        <end position="434"/>
    </location>
</feature>
<evidence type="ECO:0000256" key="5">
    <source>
        <dbReference type="ARBA" id="ARBA00023136"/>
    </source>
</evidence>
<dbReference type="PRINTS" id="PR01437">
    <property type="entry name" value="NUOXDRDTASE4"/>
</dbReference>
<reference evidence="8 9" key="1">
    <citation type="submission" date="2015-12" db="EMBL/GenBank/DDBJ databases">
        <title>Genome sequence of Aneurinibacillus soli.</title>
        <authorList>
            <person name="Lee J.S."/>
            <person name="Lee K.C."/>
            <person name="Kim K.K."/>
            <person name="Lee B.W."/>
        </authorList>
    </citation>
    <scope>NUCLEOTIDE SEQUENCE [LARGE SCALE GENOMIC DNA]</scope>
    <source>
        <strain evidence="8 9">CB4</strain>
    </source>
</reference>
<evidence type="ECO:0000256" key="1">
    <source>
        <dbReference type="ARBA" id="ARBA00004651"/>
    </source>
</evidence>
<dbReference type="Proteomes" id="UP000217696">
    <property type="component" value="Chromosome"/>
</dbReference>
<evidence type="ECO:0000313" key="8">
    <source>
        <dbReference type="EMBL" id="BAU26482.1"/>
    </source>
</evidence>
<evidence type="ECO:0000256" key="3">
    <source>
        <dbReference type="ARBA" id="ARBA00022692"/>
    </source>
</evidence>
<proteinExistence type="inferred from homology"/>
<dbReference type="EMBL" id="AP017312">
    <property type="protein sequence ID" value="BAU26482.1"/>
    <property type="molecule type" value="Genomic_DNA"/>
</dbReference>
<evidence type="ECO:0000256" key="2">
    <source>
        <dbReference type="ARBA" id="ARBA00009025"/>
    </source>
</evidence>
<evidence type="ECO:0000256" key="6">
    <source>
        <dbReference type="RuleBase" id="RU000320"/>
    </source>
</evidence>
<keyword evidence="5" id="KW-0472">Membrane</keyword>
<dbReference type="GO" id="GO:0003954">
    <property type="term" value="F:NADH dehydrogenase activity"/>
    <property type="evidence" value="ECO:0007669"/>
    <property type="project" value="TreeGrafter"/>
</dbReference>
<dbReference type="NCBIfam" id="TIGR01972">
    <property type="entry name" value="NDH_I_M"/>
    <property type="match status" value="1"/>
</dbReference>
<keyword evidence="8" id="KW-0560">Oxidoreductase</keyword>
<dbReference type="PANTHER" id="PTHR43507">
    <property type="entry name" value="NADH-UBIQUINONE OXIDOREDUCTASE CHAIN 4"/>
    <property type="match status" value="1"/>
</dbReference>
<dbReference type="InterPro" id="IPR010227">
    <property type="entry name" value="NADH_Q_OxRdtase_chainM/4"/>
</dbReference>
<dbReference type="GO" id="GO:0048039">
    <property type="term" value="F:ubiquinone binding"/>
    <property type="evidence" value="ECO:0007669"/>
    <property type="project" value="TreeGrafter"/>
</dbReference>
<accession>A0A0U5AW89</accession>
<organism evidence="8 9">
    <name type="scientific">Aneurinibacillus soli</name>
    <dbReference type="NCBI Taxonomy" id="1500254"/>
    <lineage>
        <taxon>Bacteria</taxon>
        <taxon>Bacillati</taxon>
        <taxon>Bacillota</taxon>
        <taxon>Bacilli</taxon>
        <taxon>Bacillales</taxon>
        <taxon>Paenibacillaceae</taxon>
        <taxon>Aneurinibacillus group</taxon>
        <taxon>Aneurinibacillus</taxon>
    </lineage>
</organism>
<dbReference type="KEGG" id="asoc:CB4_00609"/>
<dbReference type="PANTHER" id="PTHR43507:SF1">
    <property type="entry name" value="NADH-UBIQUINONE OXIDOREDUCTASE CHAIN 4"/>
    <property type="match status" value="1"/>
</dbReference>
<comment type="subcellular location">
    <subcellularLocation>
        <location evidence="1">Cell membrane</location>
        <topology evidence="1">Multi-pass membrane protein</topology>
    </subcellularLocation>
    <subcellularLocation>
        <location evidence="6">Membrane</location>
        <topology evidence="6">Multi-pass membrane protein</topology>
    </subcellularLocation>
</comment>
<dbReference type="OrthoDB" id="9811718at2"/>
<keyword evidence="4" id="KW-1133">Transmembrane helix</keyword>
<dbReference type="Pfam" id="PF00361">
    <property type="entry name" value="Proton_antipo_M"/>
    <property type="match status" value="1"/>
</dbReference>
<dbReference type="AlphaFoldDB" id="A0A0U5AW89"/>
<dbReference type="InterPro" id="IPR001750">
    <property type="entry name" value="ND/Mrp_TM"/>
</dbReference>
<evidence type="ECO:0000313" key="9">
    <source>
        <dbReference type="Proteomes" id="UP000217696"/>
    </source>
</evidence>
<dbReference type="InterPro" id="IPR003918">
    <property type="entry name" value="NADH_UbQ_OxRdtase"/>
</dbReference>
<comment type="similarity">
    <text evidence="2">Belongs to the complex I subunit 4 family.</text>
</comment>
<keyword evidence="3 6" id="KW-0812">Transmembrane</keyword>
<dbReference type="GO" id="GO:0042773">
    <property type="term" value="P:ATP synthesis coupled electron transport"/>
    <property type="evidence" value="ECO:0007669"/>
    <property type="project" value="InterPro"/>
</dbReference>
<gene>
    <name evidence="8" type="primary">ndhD1</name>
    <name evidence="8" type="ORF">CB4_00609</name>
</gene>
<protein>
    <submittedName>
        <fullName evidence="8">NAD(P)H-quinone oxidoreductase chain 4 1</fullName>
        <ecNumber evidence="8">1.6.5.-</ecNumber>
    </submittedName>
</protein>
<name>A0A0U5AW89_9BACL</name>
<keyword evidence="9" id="KW-1185">Reference proteome</keyword>
<dbReference type="GO" id="GO:0005886">
    <property type="term" value="C:plasma membrane"/>
    <property type="evidence" value="ECO:0007669"/>
    <property type="project" value="UniProtKB-SubCell"/>
</dbReference>
<dbReference type="GO" id="GO:0008137">
    <property type="term" value="F:NADH dehydrogenase (ubiquinone) activity"/>
    <property type="evidence" value="ECO:0007669"/>
    <property type="project" value="InterPro"/>
</dbReference>
<evidence type="ECO:0000256" key="4">
    <source>
        <dbReference type="ARBA" id="ARBA00022989"/>
    </source>
</evidence>
<sequence length="510" mass="54744">MANYFLTILTFSPLLGVLLLAFVPKNLPGTSKAIGILATLVPLVLALMLYTGFDSTAPGLQLVQQMNWINIPLSNTQSLPIRFEMGVDGLSMPLVLLTAIISTMAAVVGLTIDKRWKTFYVLFLIVEMGMLGVFTAANLFQLFIFFEFTIIPMFFMLGIWGYVDREKAAFKFLLYNGVGSAIMLIVFVILFVLTGTLNIAKIAELFTSPMSPFNVPDVPGYIPNSVRLGLFLALLLAFAIKIPIVPFHTWMLKTYQEGHPAVIMISSGVLIKIGGYALIRLNAGFFPQWMNELATLIAVLGVINILYGAVLALVQNELKQMLAYSSVSHMGVVLLGIAAVNAQGLQGAIFQMISHGLIAALMFYLVSLVHERAGTSDIRKLGGLAKSMPIISGIFLTAMMASAGLPGMSGFISEFLAFVGLFGSKPAIAAVGAIGIILTAVYLLRATLATTFGPTHAEHESLADAQAIEVVPMVVLLSLIILIGVYPAVLSEPLQATLQTIASGIGGFSR</sequence>
<dbReference type="EC" id="1.6.5.-" evidence="8"/>